<dbReference type="Proteomes" id="UP000019132">
    <property type="component" value="Unassembled WGS sequence"/>
</dbReference>
<dbReference type="VEuPathDB" id="FungiDB:PYU1_G009862"/>
<reference evidence="3" key="3">
    <citation type="submission" date="2015-02" db="UniProtKB">
        <authorList>
            <consortium name="EnsemblProtists"/>
        </authorList>
    </citation>
    <scope>IDENTIFICATION</scope>
    <source>
        <strain evidence="3">DAOM BR144</strain>
    </source>
</reference>
<feature type="region of interest" description="Disordered" evidence="1">
    <location>
        <begin position="80"/>
        <end position="102"/>
    </location>
</feature>
<dbReference type="AlphaFoldDB" id="K3WY32"/>
<keyword evidence="2" id="KW-0472">Membrane</keyword>
<evidence type="ECO:0000313" key="3">
    <source>
        <dbReference type="EnsemblProtists" id="PYU1_T009880"/>
    </source>
</evidence>
<reference evidence="4" key="1">
    <citation type="journal article" date="2010" name="Genome Biol.">
        <title>Genome sequence of the necrotrophic plant pathogen Pythium ultimum reveals original pathogenicity mechanisms and effector repertoire.</title>
        <authorList>
            <person name="Levesque C.A."/>
            <person name="Brouwer H."/>
            <person name="Cano L."/>
            <person name="Hamilton J.P."/>
            <person name="Holt C."/>
            <person name="Huitema E."/>
            <person name="Raffaele S."/>
            <person name="Robideau G.P."/>
            <person name="Thines M."/>
            <person name="Win J."/>
            <person name="Zerillo M.M."/>
            <person name="Beakes G.W."/>
            <person name="Boore J.L."/>
            <person name="Busam D."/>
            <person name="Dumas B."/>
            <person name="Ferriera S."/>
            <person name="Fuerstenberg S.I."/>
            <person name="Gachon C.M."/>
            <person name="Gaulin E."/>
            <person name="Govers F."/>
            <person name="Grenville-Briggs L."/>
            <person name="Horner N."/>
            <person name="Hostetler J."/>
            <person name="Jiang R.H."/>
            <person name="Johnson J."/>
            <person name="Krajaejun T."/>
            <person name="Lin H."/>
            <person name="Meijer H.J."/>
            <person name="Moore B."/>
            <person name="Morris P."/>
            <person name="Phuntmart V."/>
            <person name="Puiu D."/>
            <person name="Shetty J."/>
            <person name="Stajich J.E."/>
            <person name="Tripathy S."/>
            <person name="Wawra S."/>
            <person name="van West P."/>
            <person name="Whitty B.R."/>
            <person name="Coutinho P.M."/>
            <person name="Henrissat B."/>
            <person name="Martin F."/>
            <person name="Thomas P.D."/>
            <person name="Tyler B.M."/>
            <person name="De Vries R.P."/>
            <person name="Kamoun S."/>
            <person name="Yandell M."/>
            <person name="Tisserat N."/>
            <person name="Buell C.R."/>
        </authorList>
    </citation>
    <scope>NUCLEOTIDE SEQUENCE</scope>
    <source>
        <strain evidence="4">DAOM:BR144</strain>
    </source>
</reference>
<organism evidence="3 4">
    <name type="scientific">Globisporangium ultimum (strain ATCC 200006 / CBS 805.95 / DAOM BR144)</name>
    <name type="common">Pythium ultimum</name>
    <dbReference type="NCBI Taxonomy" id="431595"/>
    <lineage>
        <taxon>Eukaryota</taxon>
        <taxon>Sar</taxon>
        <taxon>Stramenopiles</taxon>
        <taxon>Oomycota</taxon>
        <taxon>Peronosporomycetes</taxon>
        <taxon>Pythiales</taxon>
        <taxon>Pythiaceae</taxon>
        <taxon>Globisporangium</taxon>
    </lineage>
</organism>
<feature type="transmembrane region" description="Helical" evidence="2">
    <location>
        <begin position="20"/>
        <end position="42"/>
    </location>
</feature>
<reference evidence="4" key="2">
    <citation type="submission" date="2010-04" db="EMBL/GenBank/DDBJ databases">
        <authorList>
            <person name="Buell R."/>
            <person name="Hamilton J."/>
            <person name="Hostetler J."/>
        </authorList>
    </citation>
    <scope>NUCLEOTIDE SEQUENCE [LARGE SCALE GENOMIC DNA]</scope>
    <source>
        <strain evidence="4">DAOM:BR144</strain>
    </source>
</reference>
<dbReference type="InParanoid" id="K3WY32"/>
<keyword evidence="2" id="KW-1133">Transmembrane helix</keyword>
<keyword evidence="4" id="KW-1185">Reference proteome</keyword>
<evidence type="ECO:0000313" key="4">
    <source>
        <dbReference type="Proteomes" id="UP000019132"/>
    </source>
</evidence>
<dbReference type="HOGENOM" id="CLU_2283086_0_0_1"/>
<proteinExistence type="predicted"/>
<protein>
    <submittedName>
        <fullName evidence="3">Uncharacterized protein</fullName>
    </submittedName>
</protein>
<dbReference type="EMBL" id="GL376624">
    <property type="status" value="NOT_ANNOTATED_CDS"/>
    <property type="molecule type" value="Genomic_DNA"/>
</dbReference>
<name>K3WY32_GLOUD</name>
<accession>K3WY32</accession>
<evidence type="ECO:0000256" key="1">
    <source>
        <dbReference type="SAM" id="MobiDB-lite"/>
    </source>
</evidence>
<evidence type="ECO:0000256" key="2">
    <source>
        <dbReference type="SAM" id="Phobius"/>
    </source>
</evidence>
<sequence>MTGELLHEADSDLHRFTKSLFFPMLLLLNFAVFQYLVLLFHVRYREKRVLLLLLTSCVSVATLVPYAMQDEDTTARLNDVSESRHSWAPSTSKVPTPMCPGH</sequence>
<dbReference type="EnsemblProtists" id="PYU1_T009880">
    <property type="protein sequence ID" value="PYU1_T009880"/>
    <property type="gene ID" value="PYU1_G009862"/>
</dbReference>
<keyword evidence="2" id="KW-0812">Transmembrane</keyword>
<feature type="transmembrane region" description="Helical" evidence="2">
    <location>
        <begin position="49"/>
        <end position="68"/>
    </location>
</feature>